<organism evidence="1">
    <name type="scientific">marine sediment metagenome</name>
    <dbReference type="NCBI Taxonomy" id="412755"/>
    <lineage>
        <taxon>unclassified sequences</taxon>
        <taxon>metagenomes</taxon>
        <taxon>ecological metagenomes</taxon>
    </lineage>
</organism>
<proteinExistence type="predicted"/>
<protein>
    <recommendedName>
        <fullName evidence="2">Sugar ABC transporter substrate-binding protein</fullName>
    </recommendedName>
</protein>
<name>X1ETA0_9ZZZZ</name>
<comment type="caution">
    <text evidence="1">The sequence shown here is derived from an EMBL/GenBank/DDBJ whole genome shotgun (WGS) entry which is preliminary data.</text>
</comment>
<dbReference type="EMBL" id="BARU01013348">
    <property type="protein sequence ID" value="GAH35817.1"/>
    <property type="molecule type" value="Genomic_DNA"/>
</dbReference>
<feature type="non-terminal residue" evidence="1">
    <location>
        <position position="76"/>
    </location>
</feature>
<reference evidence="1" key="1">
    <citation type="journal article" date="2014" name="Front. Microbiol.">
        <title>High frequency of phylogenetically diverse reductive dehalogenase-homologous genes in deep subseafloor sedimentary metagenomes.</title>
        <authorList>
            <person name="Kawai M."/>
            <person name="Futagami T."/>
            <person name="Toyoda A."/>
            <person name="Takaki Y."/>
            <person name="Nishi S."/>
            <person name="Hori S."/>
            <person name="Arai W."/>
            <person name="Tsubouchi T."/>
            <person name="Morono Y."/>
            <person name="Uchiyama I."/>
            <person name="Ito T."/>
            <person name="Fujiyama A."/>
            <person name="Inagaki F."/>
            <person name="Takami H."/>
        </authorList>
    </citation>
    <scope>NUCLEOTIDE SEQUENCE</scope>
    <source>
        <strain evidence="1">Expedition CK06-06</strain>
    </source>
</reference>
<accession>X1ETA0</accession>
<dbReference type="Gene3D" id="3.40.190.10">
    <property type="entry name" value="Periplasmic binding protein-like II"/>
    <property type="match status" value="1"/>
</dbReference>
<dbReference type="SUPFAM" id="SSF53850">
    <property type="entry name" value="Periplasmic binding protein-like II"/>
    <property type="match status" value="1"/>
</dbReference>
<gene>
    <name evidence="1" type="ORF">S03H2_24165</name>
</gene>
<evidence type="ECO:0000313" key="1">
    <source>
        <dbReference type="EMBL" id="GAH35817.1"/>
    </source>
</evidence>
<evidence type="ECO:0008006" key="2">
    <source>
        <dbReference type="Google" id="ProtNLM"/>
    </source>
</evidence>
<sequence length="76" mass="8559">MKKIGLIAMTLSLIPLLFGTPVGAKKEVNFFLALYDGLRPEYYQDLNRAFNEANPDIDLKVIPVDWNALHDKLVVA</sequence>
<dbReference type="AlphaFoldDB" id="X1ETA0"/>